<sequence>MLGLMVVAKETRFTRYVRVVLQWHVWDNLGIWINYTFRPLFLYQITMDSL</sequence>
<reference evidence="1" key="1">
    <citation type="journal article" date="2017" name="Nature">
        <title>The sunflower genome provides insights into oil metabolism, flowering and Asterid evolution.</title>
        <authorList>
            <person name="Badouin H."/>
            <person name="Gouzy J."/>
            <person name="Grassa C.J."/>
            <person name="Murat F."/>
            <person name="Staton S.E."/>
            <person name="Cottret L."/>
            <person name="Lelandais-Briere C."/>
            <person name="Owens G.L."/>
            <person name="Carrere S."/>
            <person name="Mayjonade B."/>
            <person name="Legrand L."/>
            <person name="Gill N."/>
            <person name="Kane N.C."/>
            <person name="Bowers J.E."/>
            <person name="Hubner S."/>
            <person name="Bellec A."/>
            <person name="Berard A."/>
            <person name="Berges H."/>
            <person name="Blanchet N."/>
            <person name="Boniface M.C."/>
            <person name="Brunel D."/>
            <person name="Catrice O."/>
            <person name="Chaidir N."/>
            <person name="Claudel C."/>
            <person name="Donnadieu C."/>
            <person name="Faraut T."/>
            <person name="Fievet G."/>
            <person name="Helmstetter N."/>
            <person name="King M."/>
            <person name="Knapp S.J."/>
            <person name="Lai Z."/>
            <person name="Le Paslier M.C."/>
            <person name="Lippi Y."/>
            <person name="Lorenzon L."/>
            <person name="Mandel J.R."/>
            <person name="Marage G."/>
            <person name="Marchand G."/>
            <person name="Marquand E."/>
            <person name="Bret-Mestries E."/>
            <person name="Morien E."/>
            <person name="Nambeesan S."/>
            <person name="Nguyen T."/>
            <person name="Pegot-Espagnet P."/>
            <person name="Pouilly N."/>
            <person name="Raftis F."/>
            <person name="Sallet E."/>
            <person name="Schiex T."/>
            <person name="Thomas J."/>
            <person name="Vandecasteele C."/>
            <person name="Vares D."/>
            <person name="Vear F."/>
            <person name="Vautrin S."/>
            <person name="Crespi M."/>
            <person name="Mangin B."/>
            <person name="Burke J.M."/>
            <person name="Salse J."/>
            <person name="Munos S."/>
            <person name="Vincourt P."/>
            <person name="Rieseberg L.H."/>
            <person name="Langlade N.B."/>
        </authorList>
    </citation>
    <scope>NUCLEOTIDE SEQUENCE</scope>
    <source>
        <tissue evidence="1">Leaves</tissue>
    </source>
</reference>
<dbReference type="EMBL" id="MNCJ02000318">
    <property type="protein sequence ID" value="KAF5813537.1"/>
    <property type="molecule type" value="Genomic_DNA"/>
</dbReference>
<comment type="caution">
    <text evidence="1">The sequence shown here is derived from an EMBL/GenBank/DDBJ whole genome shotgun (WGS) entry which is preliminary data.</text>
</comment>
<dbReference type="Gramene" id="mRNA:HanXRQr2_Chr03g0099681">
    <property type="protein sequence ID" value="CDS:HanXRQr2_Chr03g0099681.1"/>
    <property type="gene ID" value="HanXRQr2_Chr03g0099681"/>
</dbReference>
<dbReference type="AlphaFoldDB" id="A0A9K3JF85"/>
<keyword evidence="2" id="KW-1185">Reference proteome</keyword>
<dbReference type="Proteomes" id="UP000215914">
    <property type="component" value="Unassembled WGS sequence"/>
</dbReference>
<name>A0A9K3JF85_HELAN</name>
<proteinExistence type="predicted"/>
<gene>
    <name evidence="1" type="ORF">HanXRQr2_Chr03g0099681</name>
</gene>
<reference evidence="1" key="2">
    <citation type="submission" date="2020-06" db="EMBL/GenBank/DDBJ databases">
        <title>Helianthus annuus Genome sequencing and assembly Release 2.</title>
        <authorList>
            <person name="Gouzy J."/>
            <person name="Langlade N."/>
            <person name="Munos S."/>
        </authorList>
    </citation>
    <scope>NUCLEOTIDE SEQUENCE</scope>
    <source>
        <tissue evidence="1">Leaves</tissue>
    </source>
</reference>
<protein>
    <submittedName>
        <fullName evidence="1">Uncharacterized protein</fullName>
    </submittedName>
</protein>
<evidence type="ECO:0000313" key="1">
    <source>
        <dbReference type="EMBL" id="KAF5813537.1"/>
    </source>
</evidence>
<accession>A0A9K3JF85</accession>
<organism evidence="1 2">
    <name type="scientific">Helianthus annuus</name>
    <name type="common">Common sunflower</name>
    <dbReference type="NCBI Taxonomy" id="4232"/>
    <lineage>
        <taxon>Eukaryota</taxon>
        <taxon>Viridiplantae</taxon>
        <taxon>Streptophyta</taxon>
        <taxon>Embryophyta</taxon>
        <taxon>Tracheophyta</taxon>
        <taxon>Spermatophyta</taxon>
        <taxon>Magnoliopsida</taxon>
        <taxon>eudicotyledons</taxon>
        <taxon>Gunneridae</taxon>
        <taxon>Pentapetalae</taxon>
        <taxon>asterids</taxon>
        <taxon>campanulids</taxon>
        <taxon>Asterales</taxon>
        <taxon>Asteraceae</taxon>
        <taxon>Asteroideae</taxon>
        <taxon>Heliantheae alliance</taxon>
        <taxon>Heliantheae</taxon>
        <taxon>Helianthus</taxon>
    </lineage>
</organism>
<evidence type="ECO:0000313" key="2">
    <source>
        <dbReference type="Proteomes" id="UP000215914"/>
    </source>
</evidence>